<dbReference type="Proteomes" id="UP000198781">
    <property type="component" value="Unassembled WGS sequence"/>
</dbReference>
<dbReference type="AlphaFoldDB" id="A0A1G6PZN4"/>
<name>A0A1G6PZN4_9BURK</name>
<evidence type="ECO:0008006" key="4">
    <source>
        <dbReference type="Google" id="ProtNLM"/>
    </source>
</evidence>
<evidence type="ECO:0000313" key="2">
    <source>
        <dbReference type="EMBL" id="SDC85573.1"/>
    </source>
</evidence>
<reference evidence="2 3" key="1">
    <citation type="submission" date="2016-10" db="EMBL/GenBank/DDBJ databases">
        <authorList>
            <person name="de Groot N.N."/>
        </authorList>
    </citation>
    <scope>NUCLEOTIDE SEQUENCE [LARGE SCALE GENOMIC DNA]</scope>
    <source>
        <strain evidence="2 3">DSM 16619</strain>
    </source>
</reference>
<evidence type="ECO:0000256" key="1">
    <source>
        <dbReference type="SAM" id="MobiDB-lite"/>
    </source>
</evidence>
<organism evidence="2 3">
    <name type="scientific">Paracidovorax valerianellae</name>
    <dbReference type="NCBI Taxonomy" id="187868"/>
    <lineage>
        <taxon>Bacteria</taxon>
        <taxon>Pseudomonadati</taxon>
        <taxon>Pseudomonadota</taxon>
        <taxon>Betaproteobacteria</taxon>
        <taxon>Burkholderiales</taxon>
        <taxon>Comamonadaceae</taxon>
        <taxon>Paracidovorax</taxon>
    </lineage>
</organism>
<dbReference type="OrthoDB" id="9814432at2"/>
<evidence type="ECO:0000313" key="3">
    <source>
        <dbReference type="Proteomes" id="UP000198781"/>
    </source>
</evidence>
<accession>A0A1G6PZN4</accession>
<dbReference type="RefSeq" id="WP_092741742.1">
    <property type="nucleotide sequence ID" value="NZ_FMZC01000003.1"/>
</dbReference>
<gene>
    <name evidence="2" type="ORF">SAMN05192589_103387</name>
</gene>
<sequence length="71" mass="7669">MKYLVLLVVLVIAFGVWRSRRAVPPQTAARPALPQAMVSCARCGVHIPRSEALTDGGPSYCSPEHQRQGPA</sequence>
<dbReference type="NCBIfam" id="NF041023">
    <property type="entry name" value="PP0621_fam"/>
    <property type="match status" value="1"/>
</dbReference>
<protein>
    <recommendedName>
        <fullName evidence="4">MYND finger</fullName>
    </recommendedName>
</protein>
<feature type="region of interest" description="Disordered" evidence="1">
    <location>
        <begin position="52"/>
        <end position="71"/>
    </location>
</feature>
<dbReference type="STRING" id="187868.SAMN05192589_103387"/>
<dbReference type="EMBL" id="FMZC01000003">
    <property type="protein sequence ID" value="SDC85573.1"/>
    <property type="molecule type" value="Genomic_DNA"/>
</dbReference>
<dbReference type="InterPro" id="IPR049708">
    <property type="entry name" value="PP0621-like"/>
</dbReference>
<keyword evidence="3" id="KW-1185">Reference proteome</keyword>
<proteinExistence type="predicted"/>